<reference evidence="9 10" key="1">
    <citation type="submission" date="2021-05" db="EMBL/GenBank/DDBJ databases">
        <title>A Polyphasic approach of four new species of the genus Ohtaekwangia: Ohtaekwangia histidinii sp. nov., Ohtaekwangia cretensis sp. nov., Ohtaekwangia indiensis sp. nov., Ohtaekwangia reichenbachii sp. nov. from diverse environment.</title>
        <authorList>
            <person name="Octaviana S."/>
        </authorList>
    </citation>
    <scope>NUCLEOTIDE SEQUENCE [LARGE SCALE GENOMIC DNA]</scope>
    <source>
        <strain evidence="9 10">PWU5</strain>
    </source>
</reference>
<evidence type="ECO:0000256" key="5">
    <source>
        <dbReference type="ARBA" id="ARBA00023136"/>
    </source>
</evidence>
<accession>A0AAP2DYM5</accession>
<evidence type="ECO:0000256" key="7">
    <source>
        <dbReference type="RuleBase" id="RU003357"/>
    </source>
</evidence>
<dbReference type="SUPFAM" id="SSF56935">
    <property type="entry name" value="Porins"/>
    <property type="match status" value="1"/>
</dbReference>
<protein>
    <submittedName>
        <fullName evidence="9">TonB-dependent receptor</fullName>
    </submittedName>
</protein>
<keyword evidence="10" id="KW-1185">Reference proteome</keyword>
<dbReference type="GO" id="GO:0006826">
    <property type="term" value="P:iron ion transport"/>
    <property type="evidence" value="ECO:0007669"/>
    <property type="project" value="UniProtKB-KW"/>
</dbReference>
<dbReference type="InterPro" id="IPR036942">
    <property type="entry name" value="Beta-barrel_TonB_sf"/>
</dbReference>
<comment type="similarity">
    <text evidence="7">Belongs to the TonB-dependent receptor family.</text>
</comment>
<dbReference type="InterPro" id="IPR012910">
    <property type="entry name" value="Plug_dom"/>
</dbReference>
<dbReference type="SMART" id="SM00965">
    <property type="entry name" value="STN"/>
    <property type="match status" value="1"/>
</dbReference>
<keyword evidence="6" id="KW-0998">Cell outer membrane</keyword>
<name>A0AAP2DYM5_9BACT</name>
<comment type="subcellular location">
    <subcellularLocation>
        <location evidence="1 7">Cell outer membrane</location>
    </subcellularLocation>
</comment>
<keyword evidence="3" id="KW-0410">Iron transport</keyword>
<dbReference type="PANTHER" id="PTHR40980:SF4">
    <property type="entry name" value="TONB-DEPENDENT RECEPTOR-LIKE BETA-BARREL DOMAIN-CONTAINING PROTEIN"/>
    <property type="match status" value="1"/>
</dbReference>
<dbReference type="Gene3D" id="3.55.50.30">
    <property type="match status" value="1"/>
</dbReference>
<keyword evidence="7" id="KW-0798">TonB box</keyword>
<keyword evidence="9" id="KW-0675">Receptor</keyword>
<dbReference type="Pfam" id="PF13715">
    <property type="entry name" value="CarbopepD_reg_2"/>
    <property type="match status" value="1"/>
</dbReference>
<dbReference type="Pfam" id="PF00593">
    <property type="entry name" value="TonB_dep_Rec_b-barrel"/>
    <property type="match status" value="1"/>
</dbReference>
<dbReference type="Proteomes" id="UP001319080">
    <property type="component" value="Unassembled WGS sequence"/>
</dbReference>
<dbReference type="InterPro" id="IPR008969">
    <property type="entry name" value="CarboxyPept-like_regulatory"/>
</dbReference>
<evidence type="ECO:0000256" key="4">
    <source>
        <dbReference type="ARBA" id="ARBA00023004"/>
    </source>
</evidence>
<dbReference type="InterPro" id="IPR011662">
    <property type="entry name" value="Secretin/TonB_short_N"/>
</dbReference>
<dbReference type="Gene3D" id="2.60.40.1120">
    <property type="entry name" value="Carboxypeptidase-like, regulatory domain"/>
    <property type="match status" value="1"/>
</dbReference>
<evidence type="ECO:0000313" key="9">
    <source>
        <dbReference type="EMBL" id="MBT1708472.1"/>
    </source>
</evidence>
<dbReference type="Gene3D" id="2.170.130.10">
    <property type="entry name" value="TonB-dependent receptor, plug domain"/>
    <property type="match status" value="1"/>
</dbReference>
<dbReference type="Gene3D" id="2.40.170.20">
    <property type="entry name" value="TonB-dependent receptor, beta-barrel domain"/>
    <property type="match status" value="1"/>
</dbReference>
<evidence type="ECO:0000256" key="3">
    <source>
        <dbReference type="ARBA" id="ARBA00022496"/>
    </source>
</evidence>
<keyword evidence="4" id="KW-0408">Iron</keyword>
<keyword evidence="5 7" id="KW-0472">Membrane</keyword>
<gene>
    <name evidence="9" type="ORF">KK062_09565</name>
</gene>
<dbReference type="AlphaFoldDB" id="A0AAP2DYM5"/>
<keyword evidence="2" id="KW-0813">Transport</keyword>
<dbReference type="InterPro" id="IPR000531">
    <property type="entry name" value="Beta-barrel_TonB"/>
</dbReference>
<evidence type="ECO:0000256" key="1">
    <source>
        <dbReference type="ARBA" id="ARBA00004442"/>
    </source>
</evidence>
<dbReference type="GO" id="GO:0009279">
    <property type="term" value="C:cell outer membrane"/>
    <property type="evidence" value="ECO:0007669"/>
    <property type="project" value="UniProtKB-SubCell"/>
</dbReference>
<evidence type="ECO:0000256" key="2">
    <source>
        <dbReference type="ARBA" id="ARBA00022448"/>
    </source>
</evidence>
<dbReference type="SUPFAM" id="SSF49464">
    <property type="entry name" value="Carboxypeptidase regulatory domain-like"/>
    <property type="match status" value="1"/>
</dbReference>
<evidence type="ECO:0000256" key="6">
    <source>
        <dbReference type="ARBA" id="ARBA00023237"/>
    </source>
</evidence>
<dbReference type="PANTHER" id="PTHR40980">
    <property type="entry name" value="PLUG DOMAIN-CONTAINING PROTEIN"/>
    <property type="match status" value="1"/>
</dbReference>
<evidence type="ECO:0000259" key="8">
    <source>
        <dbReference type="SMART" id="SM00965"/>
    </source>
</evidence>
<dbReference type="InterPro" id="IPR037066">
    <property type="entry name" value="Plug_dom_sf"/>
</dbReference>
<dbReference type="Pfam" id="PF07715">
    <property type="entry name" value="Plug"/>
    <property type="match status" value="1"/>
</dbReference>
<keyword evidence="3" id="KW-0406">Ion transport</keyword>
<proteinExistence type="inferred from homology"/>
<organism evidence="9 10">
    <name type="scientific">Dawidia cretensis</name>
    <dbReference type="NCBI Taxonomy" id="2782350"/>
    <lineage>
        <taxon>Bacteria</taxon>
        <taxon>Pseudomonadati</taxon>
        <taxon>Bacteroidota</taxon>
        <taxon>Cytophagia</taxon>
        <taxon>Cytophagales</taxon>
        <taxon>Chryseotaleaceae</taxon>
        <taxon>Dawidia</taxon>
    </lineage>
</organism>
<dbReference type="EMBL" id="JAHESE010000006">
    <property type="protein sequence ID" value="MBT1708472.1"/>
    <property type="molecule type" value="Genomic_DNA"/>
</dbReference>
<evidence type="ECO:0000313" key="10">
    <source>
        <dbReference type="Proteomes" id="UP001319080"/>
    </source>
</evidence>
<dbReference type="RefSeq" id="WP_254084063.1">
    <property type="nucleotide sequence ID" value="NZ_JAHESE010000006.1"/>
</dbReference>
<sequence length="1090" mass="123248">MMLFSTKTPLTQLPNLLLFLGLCLLPLGLQASPTPDPQEDIFISIHFTSIPLPRALDEISKKSGLSITYNDADLNKNTRVTFGQDHVSVADALRQVLKGTGLGYRDFKGIIVIYKLPPPPRAEAKGTVQGILSDGQSGEPLIGASVRVLGTSLGGSTDVNGHYEIKDVTPGIYQLAVSYIGYETSVLRDVHVQAGQVTQIDHKLSTSKTELQSIEIIGNGVLSGNVVETNESAMVSSIRQSPIIITGISAQQINRSIDQDAGEVARRLPGVSVLNNFVNIRGMHERYNLTILNDMIAPSSETDRRAFSYDLLPSNMIDKMTVYRSPAPDLLADWAGGVIKVETKNTAIARQFEVNLSGWVRDQSTGKDYYTYDGGGSDWLGKDDGTRALPEGFPAIFQIPGTSPEQVNADGRTRKLMLISSEELAANAQWGKKLYSRWNLQRDKAPLDYRAGVNYYDSWMLGKMRLNNLTSINTTQTTQIINQNFYPSRYYDEKGELIDARSYEDTISRKSARWGLLQNLRLRINPNHSLELKGIFNQLGSDETYVRDGFNYVNDLDLGYSTKVFYTYRSRSILSAQLAGNHTLGKKHDHQLNWSGGYSVSKDELPGQRMLYLQGSNGEKDEKRSLLVGNQLGAFSIANSLYYSDSHEENFTGFLDYEKKFGKDISVKVGAFDEKKTRDIDGRLINISTDPDQLPRYLTTAEGERVDQFDAERVLNPDNFREGGNGLFIFDNNYLSGQYRFTGNIVAGYVAVNLPIISKRLSAYGGVRYERQDLEIMTPYILRLRADSTVVDRTASYWLPSINLKYNIREHVVVRAAFGQTINRPNYREMVPIAVNDPRLELLQSGNSQLVDARIDNYDLRVEWYASESEFISVGVFYKRIENAIEPYISTDGKNEQMFFSNTPQANVRGVELEIRQGLNFLPVRWARYFSTIANLALLDSKVEFADSLFPTQPGNFRDSRPKERQLEGTAKYVINAGLYFEHPEWGTKISLLYNVLGQRLVYAGTSTFPATYEMPRHVLDLTYRQKLTKQLEFRAGVQDILNQPRKLYRDYDRDEKYNPDRWTKLPYKDYTFQRYKPGSYWMLGINLTF</sequence>
<feature type="domain" description="Secretin/TonB short N-terminal" evidence="8">
    <location>
        <begin position="65"/>
        <end position="116"/>
    </location>
</feature>
<comment type="caution">
    <text evidence="9">The sequence shown here is derived from an EMBL/GenBank/DDBJ whole genome shotgun (WGS) entry which is preliminary data.</text>
</comment>